<accession>A0ABN6ZMS1</accession>
<keyword evidence="2 4" id="KW-0479">Metal-binding</keyword>
<feature type="transmembrane region" description="Helical" evidence="6">
    <location>
        <begin position="193"/>
        <end position="210"/>
    </location>
</feature>
<dbReference type="EMBL" id="AP028907">
    <property type="protein sequence ID" value="BES80669.1"/>
    <property type="molecule type" value="Genomic_DNA"/>
</dbReference>
<evidence type="ECO:0000313" key="9">
    <source>
        <dbReference type="Proteomes" id="UP001341135"/>
    </source>
</evidence>
<keyword evidence="3 4" id="KW-0408">Iron</keyword>
<evidence type="ECO:0000256" key="2">
    <source>
        <dbReference type="ARBA" id="ARBA00022723"/>
    </source>
</evidence>
<evidence type="ECO:0000313" key="8">
    <source>
        <dbReference type="EMBL" id="BES80669.1"/>
    </source>
</evidence>
<dbReference type="RefSeq" id="WP_338251110.1">
    <property type="nucleotide sequence ID" value="NZ_AP028907.1"/>
</dbReference>
<feature type="compositionally biased region" description="Low complexity" evidence="5">
    <location>
        <begin position="133"/>
        <end position="149"/>
    </location>
</feature>
<feature type="domain" description="Cytochrome c" evidence="7">
    <location>
        <begin position="28"/>
        <end position="142"/>
    </location>
</feature>
<keyword evidence="1 4" id="KW-0349">Heme</keyword>
<dbReference type="PROSITE" id="PS51007">
    <property type="entry name" value="CYTC"/>
    <property type="match status" value="1"/>
</dbReference>
<dbReference type="SUPFAM" id="SSF46626">
    <property type="entry name" value="Cytochrome c"/>
    <property type="match status" value="1"/>
</dbReference>
<gene>
    <name evidence="8" type="ORF">PABY_02360</name>
</gene>
<keyword evidence="6" id="KW-0812">Transmembrane</keyword>
<proteinExistence type="predicted"/>
<evidence type="ECO:0000256" key="4">
    <source>
        <dbReference type="PROSITE-ProRule" id="PRU00433"/>
    </source>
</evidence>
<feature type="compositionally biased region" description="Pro residues" evidence="5">
    <location>
        <begin position="150"/>
        <end position="160"/>
    </location>
</feature>
<reference evidence="8 9" key="1">
    <citation type="submission" date="2023-09" db="EMBL/GenBank/DDBJ databases">
        <title>Pyrofollis japonicus gen. nov. sp. nov., a novel member of the family Pyrodictiaceae isolated from the Iheya North hydrothermal field.</title>
        <authorList>
            <person name="Miyazaki U."/>
            <person name="Sanari M."/>
            <person name="Tame A."/>
            <person name="Kitajima M."/>
            <person name="Okamoto A."/>
            <person name="Sawayama S."/>
            <person name="Miyazaki J."/>
            <person name="Takai K."/>
            <person name="Nakagawa S."/>
        </authorList>
    </citation>
    <scope>NUCLEOTIDE SEQUENCE [LARGE SCALE GENOMIC DNA]</scope>
    <source>
        <strain evidence="8 9">AV2</strain>
    </source>
</reference>
<keyword evidence="6" id="KW-1133">Transmembrane helix</keyword>
<name>A0ABN6ZMS1_9CREN</name>
<dbReference type="InterPro" id="IPR009056">
    <property type="entry name" value="Cyt_c-like_dom"/>
</dbReference>
<feature type="region of interest" description="Disordered" evidence="5">
    <location>
        <begin position="118"/>
        <end position="162"/>
    </location>
</feature>
<dbReference type="InterPro" id="IPR036909">
    <property type="entry name" value="Cyt_c-like_dom_sf"/>
</dbReference>
<sequence length="213" mass="22238">MRTGVSLAVVVLSALVAVGILSIAAAALSTEEAKQEFQAKCASCHNGAMAPDFEGTVAAIKEWASKYASLDEAVAAEAPNFKMFNNAKTWDQLMSMMPGMTPELKAYFESVFNEAKGASSGQAAEKPAEEAQTTTTVAATTTTTTSKPAQPLPAQPPVKPKPTVTYQKLPEVPIPNPSKEAGPLVQTGLPVGLAFYLAAVGLLVIAMAVAKRR</sequence>
<evidence type="ECO:0000256" key="1">
    <source>
        <dbReference type="ARBA" id="ARBA00022617"/>
    </source>
</evidence>
<keyword evidence="6" id="KW-0472">Membrane</keyword>
<evidence type="ECO:0000256" key="6">
    <source>
        <dbReference type="SAM" id="Phobius"/>
    </source>
</evidence>
<evidence type="ECO:0000256" key="5">
    <source>
        <dbReference type="SAM" id="MobiDB-lite"/>
    </source>
</evidence>
<keyword evidence="9" id="KW-1185">Reference proteome</keyword>
<dbReference type="Proteomes" id="UP001341135">
    <property type="component" value="Chromosome"/>
</dbReference>
<evidence type="ECO:0000256" key="3">
    <source>
        <dbReference type="ARBA" id="ARBA00023004"/>
    </source>
</evidence>
<protein>
    <recommendedName>
        <fullName evidence="7">Cytochrome c domain-containing protein</fullName>
    </recommendedName>
</protein>
<evidence type="ECO:0000259" key="7">
    <source>
        <dbReference type="PROSITE" id="PS51007"/>
    </source>
</evidence>
<dbReference type="GeneID" id="89288262"/>
<organism evidence="8 9">
    <name type="scientific">Pyrodictium abyssi</name>
    <dbReference type="NCBI Taxonomy" id="54256"/>
    <lineage>
        <taxon>Archaea</taxon>
        <taxon>Thermoproteota</taxon>
        <taxon>Thermoprotei</taxon>
        <taxon>Desulfurococcales</taxon>
        <taxon>Pyrodictiaceae</taxon>
        <taxon>Pyrodictium</taxon>
    </lineage>
</organism>